<sequence>MSTFSSIASIRSWIEEVIEASGGDLNEAIARAEDTVELELIREQSMHLISEIAIEYKNGLLYTSYDRESLLEAIEYISLVSDPKEMILSLMEVLSTLNFKKQEAAACLPTLQYFVFLLRLVFDCIRRGVPGQKKWFADVQLTHLFGLTSFINLAIDEYGLEGLLSLFEAMDELNIMLQVVVGFNKFAIAIDDEKWFAWTMKVFEILFPLFLASTKDQSSSMSASSPFDDAFRAFMAQIMENAGLDLPTLAHWHRRCKAALPEKTSKSTIDEIVCIPQVYSVGFFLAAYSMEFDLPLRVYKIEYVFCDLLPCLVELVKVTLPAQNRFIVRRLFVWFFDRMPMETFSKRHLGQLVFQKFVYRWLAFDLANVTEKKEACNRVIVFLNFFEPDARVSLFHLIFSSKVEKFALCSFIEEPTTLRSVFITVAQCGLRPNGDITPTCGGSVANRLLQLFTILPERLLEGIISGSHFAQLSETLLFMQKILLICVKDSSLRQNVLGDFRAAEKRFLKPLKEELSKCNEVRLTEKDLDGGSSVNRLAPTSGKPSFACLLNILLVMLMEQWRELCDP</sequence>
<keyword evidence="2" id="KW-1185">Reference proteome</keyword>
<evidence type="ECO:0000313" key="1">
    <source>
        <dbReference type="EMBL" id="CDW56008.1"/>
    </source>
</evidence>
<evidence type="ECO:0000313" key="2">
    <source>
        <dbReference type="Proteomes" id="UP000030665"/>
    </source>
</evidence>
<protein>
    <submittedName>
        <fullName evidence="1">Uncharacterized protein</fullName>
    </submittedName>
</protein>
<reference evidence="1" key="1">
    <citation type="submission" date="2014-01" db="EMBL/GenBank/DDBJ databases">
        <authorList>
            <person name="Aslett M."/>
        </authorList>
    </citation>
    <scope>NUCLEOTIDE SEQUENCE</scope>
</reference>
<dbReference type="Proteomes" id="UP000030665">
    <property type="component" value="Unassembled WGS sequence"/>
</dbReference>
<accession>A0A077Z8N1</accession>
<dbReference type="EMBL" id="HG806001">
    <property type="protein sequence ID" value="CDW56008.1"/>
    <property type="molecule type" value="Genomic_DNA"/>
</dbReference>
<organism evidence="1 2">
    <name type="scientific">Trichuris trichiura</name>
    <name type="common">Whipworm</name>
    <name type="synonym">Trichocephalus trichiurus</name>
    <dbReference type="NCBI Taxonomy" id="36087"/>
    <lineage>
        <taxon>Eukaryota</taxon>
        <taxon>Metazoa</taxon>
        <taxon>Ecdysozoa</taxon>
        <taxon>Nematoda</taxon>
        <taxon>Enoplea</taxon>
        <taxon>Dorylaimia</taxon>
        <taxon>Trichinellida</taxon>
        <taxon>Trichuridae</taxon>
        <taxon>Trichuris</taxon>
    </lineage>
</organism>
<gene>
    <name evidence="1" type="ORF">TTRE_0000428201</name>
</gene>
<dbReference type="AlphaFoldDB" id="A0A077Z8N1"/>
<proteinExistence type="predicted"/>
<name>A0A077Z8N1_TRITR</name>
<reference evidence="1" key="2">
    <citation type="submission" date="2014-03" db="EMBL/GenBank/DDBJ databases">
        <title>The whipworm genome and dual-species transcriptomics of an intimate host-pathogen interaction.</title>
        <authorList>
            <person name="Foth B.J."/>
            <person name="Tsai I.J."/>
            <person name="Reid A.J."/>
            <person name="Bancroft A.J."/>
            <person name="Nichol S."/>
            <person name="Tracey A."/>
            <person name="Holroyd N."/>
            <person name="Cotton J.A."/>
            <person name="Stanley E.J."/>
            <person name="Zarowiecki M."/>
            <person name="Liu J.Z."/>
            <person name="Huckvale T."/>
            <person name="Cooper P.J."/>
            <person name="Grencis R.K."/>
            <person name="Berriman M."/>
        </authorList>
    </citation>
    <scope>NUCLEOTIDE SEQUENCE [LARGE SCALE GENOMIC DNA]</scope>
</reference>